<protein>
    <submittedName>
        <fullName evidence="1">Uncharacterized protein</fullName>
    </submittedName>
</protein>
<proteinExistence type="predicted"/>
<name>A0ABY5E8D6_9BACT</name>
<reference evidence="1" key="1">
    <citation type="submission" date="2022-07" db="EMBL/GenBank/DDBJ databases">
        <title>Arcobacter roscoffensis sp. nov., a marine bacterium isolated from coastal seawater collected from Roscoff, France.</title>
        <authorList>
            <person name="Pascual J."/>
            <person name="Lepeaux C."/>
            <person name="Methner A."/>
            <person name="Overmann J."/>
        </authorList>
    </citation>
    <scope>NUCLEOTIDE SEQUENCE</scope>
    <source>
        <strain evidence="1">ARW1-2F2</strain>
    </source>
</reference>
<evidence type="ECO:0000313" key="2">
    <source>
        <dbReference type="Proteomes" id="UP001060012"/>
    </source>
</evidence>
<dbReference type="RefSeq" id="WP_254577609.1">
    <property type="nucleotide sequence ID" value="NZ_CP100595.1"/>
</dbReference>
<dbReference type="Proteomes" id="UP001060012">
    <property type="component" value="Chromosome"/>
</dbReference>
<accession>A0ABY5E8D6</accession>
<organism evidence="1 2">
    <name type="scientific">Arcobacter roscoffensis</name>
    <dbReference type="NCBI Taxonomy" id="2961520"/>
    <lineage>
        <taxon>Bacteria</taxon>
        <taxon>Pseudomonadati</taxon>
        <taxon>Campylobacterota</taxon>
        <taxon>Epsilonproteobacteria</taxon>
        <taxon>Campylobacterales</taxon>
        <taxon>Arcobacteraceae</taxon>
        <taxon>Arcobacter</taxon>
    </lineage>
</organism>
<gene>
    <name evidence="1" type="ORF">NJU99_04905</name>
</gene>
<evidence type="ECO:0000313" key="1">
    <source>
        <dbReference type="EMBL" id="UTJ07435.1"/>
    </source>
</evidence>
<keyword evidence="2" id="KW-1185">Reference proteome</keyword>
<sequence>MKILITTILLASFAFANYTIKFKGITLGEIENFKSLEHNYLEAKVTNSIARFLLGKDKFVFYNEDFKNKKNDENTKYKKDKYAIIYILKKAMANDVKTEKLEVKKDKFITVSFDENFKFVYDSKGRIKSEGYLEMKDNSLLKLVENINDIEISKIQ</sequence>
<dbReference type="EMBL" id="CP100595">
    <property type="protein sequence ID" value="UTJ07435.1"/>
    <property type="molecule type" value="Genomic_DNA"/>
</dbReference>